<dbReference type="PANTHER" id="PTHR24220:SF685">
    <property type="entry name" value="ABC TRANSPORTER RELATED"/>
    <property type="match status" value="1"/>
</dbReference>
<dbReference type="InterPro" id="IPR003593">
    <property type="entry name" value="AAA+_ATPase"/>
</dbReference>
<dbReference type="InterPro" id="IPR003439">
    <property type="entry name" value="ABC_transporter-like_ATP-bd"/>
</dbReference>
<gene>
    <name evidence="5" type="ORF">OHJ16_00260</name>
</gene>
<dbReference type="Pfam" id="PF00005">
    <property type="entry name" value="ABC_tran"/>
    <property type="match status" value="1"/>
</dbReference>
<dbReference type="Gene3D" id="3.40.50.300">
    <property type="entry name" value="P-loop containing nucleotide triphosphate hydrolases"/>
    <property type="match status" value="1"/>
</dbReference>
<evidence type="ECO:0000256" key="1">
    <source>
        <dbReference type="ARBA" id="ARBA00022448"/>
    </source>
</evidence>
<dbReference type="SUPFAM" id="SSF52540">
    <property type="entry name" value="P-loop containing nucleoside triphosphate hydrolases"/>
    <property type="match status" value="1"/>
</dbReference>
<dbReference type="Proteomes" id="UP001072034">
    <property type="component" value="Unassembled WGS sequence"/>
</dbReference>
<organism evidence="5 6">
    <name type="scientific">Actinomyces israelii</name>
    <dbReference type="NCBI Taxonomy" id="1659"/>
    <lineage>
        <taxon>Bacteria</taxon>
        <taxon>Bacillati</taxon>
        <taxon>Actinomycetota</taxon>
        <taxon>Actinomycetes</taxon>
        <taxon>Actinomycetales</taxon>
        <taxon>Actinomycetaceae</taxon>
        <taxon>Actinomyces</taxon>
    </lineage>
</organism>
<evidence type="ECO:0000256" key="3">
    <source>
        <dbReference type="ARBA" id="ARBA00022840"/>
    </source>
</evidence>
<keyword evidence="6" id="KW-1185">Reference proteome</keyword>
<dbReference type="InterPro" id="IPR027417">
    <property type="entry name" value="P-loop_NTPase"/>
</dbReference>
<evidence type="ECO:0000313" key="5">
    <source>
        <dbReference type="EMBL" id="MCZ0856484.1"/>
    </source>
</evidence>
<accession>A0ABT4I428</accession>
<comment type="caution">
    <text evidence="5">The sequence shown here is derived from an EMBL/GenBank/DDBJ whole genome shotgun (WGS) entry which is preliminary data.</text>
</comment>
<keyword evidence="1" id="KW-0813">Transport</keyword>
<reference evidence="5" key="1">
    <citation type="submission" date="2022-10" db="EMBL/GenBank/DDBJ databases">
        <title>Genome sequence of Actinomyces israelii ATCC 10048.</title>
        <authorList>
            <person name="Watt R.M."/>
            <person name="Tong W.M."/>
        </authorList>
    </citation>
    <scope>NUCLEOTIDE SEQUENCE</scope>
    <source>
        <strain evidence="5">ATCC 10048</strain>
    </source>
</reference>
<dbReference type="InterPro" id="IPR017911">
    <property type="entry name" value="MacB-like_ATP-bd"/>
</dbReference>
<dbReference type="PROSITE" id="PS50893">
    <property type="entry name" value="ABC_TRANSPORTER_2"/>
    <property type="match status" value="1"/>
</dbReference>
<dbReference type="PANTHER" id="PTHR24220">
    <property type="entry name" value="IMPORT ATP-BINDING PROTEIN"/>
    <property type="match status" value="1"/>
</dbReference>
<keyword evidence="2" id="KW-0547">Nucleotide-binding</keyword>
<dbReference type="EMBL" id="JAPTMY010000001">
    <property type="protein sequence ID" value="MCZ0856484.1"/>
    <property type="molecule type" value="Genomic_DNA"/>
</dbReference>
<dbReference type="RefSeq" id="WP_268916285.1">
    <property type="nucleotide sequence ID" value="NZ_JAPTMY010000001.1"/>
</dbReference>
<sequence>MTAAIRATGLVKRYGREGATVLDGIDLRVDAGEFVTIMGSSGAGKSTLLYCLSGVDRPTEGCIELGGSRIDRLREKELTTIRRRVGFVFQQINLLPHLSLLENVALPGLNGRGAAGRRRAVQQAEELLTAVGLAEAMQRGPQQASGGEQQRAAIARALLTDPVVLFADEPTGALHSAAGTTILDLLEQTNASGQTTVMVTHDPRAAARGNRVIYLRDGRVVAELDSGSRDVPLAEREIRVRDWLEEMGW</sequence>
<dbReference type="GO" id="GO:0005524">
    <property type="term" value="F:ATP binding"/>
    <property type="evidence" value="ECO:0007669"/>
    <property type="project" value="UniProtKB-KW"/>
</dbReference>
<dbReference type="InterPro" id="IPR015854">
    <property type="entry name" value="ABC_transpr_LolD-like"/>
</dbReference>
<dbReference type="CDD" id="cd03255">
    <property type="entry name" value="ABC_MJ0796_LolCDE_FtsE"/>
    <property type="match status" value="1"/>
</dbReference>
<evidence type="ECO:0000259" key="4">
    <source>
        <dbReference type="PROSITE" id="PS50893"/>
    </source>
</evidence>
<evidence type="ECO:0000256" key="2">
    <source>
        <dbReference type="ARBA" id="ARBA00022741"/>
    </source>
</evidence>
<proteinExistence type="predicted"/>
<keyword evidence="3 5" id="KW-0067">ATP-binding</keyword>
<feature type="domain" description="ABC transporter" evidence="4">
    <location>
        <begin position="5"/>
        <end position="242"/>
    </location>
</feature>
<evidence type="ECO:0000313" key="6">
    <source>
        <dbReference type="Proteomes" id="UP001072034"/>
    </source>
</evidence>
<dbReference type="SMART" id="SM00382">
    <property type="entry name" value="AAA"/>
    <property type="match status" value="1"/>
</dbReference>
<name>A0ABT4I428_9ACTO</name>
<protein>
    <submittedName>
        <fullName evidence="5">ABC transporter ATP-binding protein</fullName>
    </submittedName>
</protein>